<evidence type="ECO:0000313" key="2">
    <source>
        <dbReference type="EMBL" id="ROT98519.1"/>
    </source>
</evidence>
<evidence type="ECO:0000313" key="3">
    <source>
        <dbReference type="Proteomes" id="UP000268016"/>
    </source>
</evidence>
<dbReference type="Proteomes" id="UP000268016">
    <property type="component" value="Unassembled WGS sequence"/>
</dbReference>
<name>A0A3N2QTQ2_9RHOB</name>
<evidence type="ECO:0008006" key="4">
    <source>
        <dbReference type="Google" id="ProtNLM"/>
    </source>
</evidence>
<proteinExistence type="predicted"/>
<feature type="chain" id="PRO_5017982395" description="DUF5333 domain-containing protein" evidence="1">
    <location>
        <begin position="18"/>
        <end position="128"/>
    </location>
</feature>
<evidence type="ECO:0000256" key="1">
    <source>
        <dbReference type="SAM" id="SignalP"/>
    </source>
</evidence>
<feature type="signal peptide" evidence="1">
    <location>
        <begin position="1"/>
        <end position="17"/>
    </location>
</feature>
<dbReference type="InterPro" id="IPR020349">
    <property type="entry name" value="Uncharacterised_14.7kDa"/>
</dbReference>
<comment type="caution">
    <text evidence="2">The sequence shown here is derived from an EMBL/GenBank/DDBJ whole genome shotgun (WGS) entry which is preliminary data.</text>
</comment>
<accession>A0A3N2QTQ2</accession>
<sequence length="128" mass="13443">MFALILTLLAAPPAALAQAGLEAEPAIREGLIAVGIAVEISDRCDRIEARRLKGIAYLNALRGEARRLGYSEAEIEAFLDDDAAADRLEAEARARLAAMGAVRGDDASHCRVGAAEIAAGSVIGQFLR</sequence>
<protein>
    <recommendedName>
        <fullName evidence="4">DUF5333 domain-containing protein</fullName>
    </recommendedName>
</protein>
<organism evidence="2 3">
    <name type="scientific">Histidinibacterium lentulum</name>
    <dbReference type="NCBI Taxonomy" id="2480588"/>
    <lineage>
        <taxon>Bacteria</taxon>
        <taxon>Pseudomonadati</taxon>
        <taxon>Pseudomonadota</taxon>
        <taxon>Alphaproteobacteria</taxon>
        <taxon>Rhodobacterales</taxon>
        <taxon>Paracoccaceae</taxon>
        <taxon>Histidinibacterium</taxon>
    </lineage>
</organism>
<gene>
    <name evidence="2" type="ORF">EAT49_16385</name>
</gene>
<reference evidence="2 3" key="1">
    <citation type="submission" date="2018-10" db="EMBL/GenBank/DDBJ databases">
        <title>Histidinibacterium lentulum gen. nov., sp. nov., a marine bacterium from the culture broth of Picochlorum sp. 122.</title>
        <authorList>
            <person name="Wang G."/>
        </authorList>
    </citation>
    <scope>NUCLEOTIDE SEQUENCE [LARGE SCALE GENOMIC DNA]</scope>
    <source>
        <strain evidence="2 3">B17</strain>
    </source>
</reference>
<dbReference type="AlphaFoldDB" id="A0A3N2QTQ2"/>
<dbReference type="EMBL" id="RDRB01000009">
    <property type="protein sequence ID" value="ROT98519.1"/>
    <property type="molecule type" value="Genomic_DNA"/>
</dbReference>
<dbReference type="Pfam" id="PF17267">
    <property type="entry name" value="DUF5333"/>
    <property type="match status" value="1"/>
</dbReference>
<keyword evidence="1" id="KW-0732">Signal</keyword>
<keyword evidence="3" id="KW-1185">Reference proteome</keyword>